<dbReference type="PANTHER" id="PTHR18964:SF165">
    <property type="entry name" value="BETA-GLUCOSIDE KINASE"/>
    <property type="match status" value="1"/>
</dbReference>
<name>A0ABT2T696_9FIRM</name>
<accession>A0ABT2T696</accession>
<keyword evidence="3" id="KW-1185">Reference proteome</keyword>
<dbReference type="InterPro" id="IPR000600">
    <property type="entry name" value="ROK"/>
</dbReference>
<evidence type="ECO:0000256" key="1">
    <source>
        <dbReference type="ARBA" id="ARBA00006479"/>
    </source>
</evidence>
<evidence type="ECO:0000313" key="3">
    <source>
        <dbReference type="Proteomes" id="UP001652432"/>
    </source>
</evidence>
<dbReference type="EMBL" id="JAOQKJ010000011">
    <property type="protein sequence ID" value="MCU6745376.1"/>
    <property type="molecule type" value="Genomic_DNA"/>
</dbReference>
<dbReference type="SUPFAM" id="SSF53067">
    <property type="entry name" value="Actin-like ATPase domain"/>
    <property type="match status" value="1"/>
</dbReference>
<sequence length="296" mass="32035">MKIAALDIGGTSIKSGIWNGHNMEETGEIATNAKNGGPYVIQRAIEILRSYSGFEAIGISTAGQVDSQKGIIRYANENIPNYTGMPIRQILEETFGVPIAVENDVNAAAMGEAHFGAGKNHPDFLCLTYGTGVGGAIVINKKIYSGSMFSAGEFGAITVHPEDIRDHDPFSGCYEQYASATALVKKAKAYDERLENGRIIFSRLTEEPVKKIVDDWIDEIVYGLTTVIHIFNPSCIVLGGGVMAQPYILQQVQQKTSKRTMSSFHNVELKTAELGNHAGMLGAAWLALQKGSLHAR</sequence>
<dbReference type="RefSeq" id="WP_262575415.1">
    <property type="nucleotide sequence ID" value="NZ_JAOQKJ010000011.1"/>
</dbReference>
<evidence type="ECO:0000313" key="2">
    <source>
        <dbReference type="EMBL" id="MCU6745376.1"/>
    </source>
</evidence>
<organism evidence="2 3">
    <name type="scientific">Suilimivivens aceti</name>
    <dbReference type="NCBI Taxonomy" id="2981774"/>
    <lineage>
        <taxon>Bacteria</taxon>
        <taxon>Bacillati</taxon>
        <taxon>Bacillota</taxon>
        <taxon>Clostridia</taxon>
        <taxon>Lachnospirales</taxon>
        <taxon>Lachnospiraceae</taxon>
        <taxon>Suilimivivens</taxon>
    </lineage>
</organism>
<dbReference type="Proteomes" id="UP001652432">
    <property type="component" value="Unassembled WGS sequence"/>
</dbReference>
<reference evidence="2 3" key="1">
    <citation type="journal article" date="2021" name="ISME Commun">
        <title>Automated analysis of genomic sequences facilitates high-throughput and comprehensive description of bacteria.</title>
        <authorList>
            <person name="Hitch T.C.A."/>
        </authorList>
    </citation>
    <scope>NUCLEOTIDE SEQUENCE [LARGE SCALE GENOMIC DNA]</scope>
    <source>
        <strain evidence="2 3">Sanger_18</strain>
    </source>
</reference>
<dbReference type="Pfam" id="PF00480">
    <property type="entry name" value="ROK"/>
    <property type="match status" value="1"/>
</dbReference>
<dbReference type="PANTHER" id="PTHR18964">
    <property type="entry name" value="ROK (REPRESSOR, ORF, KINASE) FAMILY"/>
    <property type="match status" value="1"/>
</dbReference>
<comment type="similarity">
    <text evidence="1">Belongs to the ROK (NagC/XylR) family.</text>
</comment>
<comment type="caution">
    <text evidence="2">The sequence shown here is derived from an EMBL/GenBank/DDBJ whole genome shotgun (WGS) entry which is preliminary data.</text>
</comment>
<gene>
    <name evidence="2" type="ORF">OCV77_12900</name>
</gene>
<dbReference type="Gene3D" id="3.30.420.40">
    <property type="match status" value="2"/>
</dbReference>
<dbReference type="InterPro" id="IPR043129">
    <property type="entry name" value="ATPase_NBD"/>
</dbReference>
<proteinExistence type="inferred from homology"/>
<protein>
    <submittedName>
        <fullName evidence="2">ROK family protein</fullName>
    </submittedName>
</protein>
<dbReference type="CDD" id="cd24068">
    <property type="entry name" value="ASKHA_NBD_ROK_FnNanK-like"/>
    <property type="match status" value="1"/>
</dbReference>